<protein>
    <submittedName>
        <fullName evidence="2">2-polyprenyl-3-methyl-5-hydroxy-6-metoxy-1,4-benzoquinol methylase</fullName>
    </submittedName>
</protein>
<evidence type="ECO:0000313" key="2">
    <source>
        <dbReference type="EMBL" id="SLK03369.1"/>
    </source>
</evidence>
<dbReference type="RefSeq" id="WP_079731004.1">
    <property type="nucleotide sequence ID" value="NZ_FVZE01000004.1"/>
</dbReference>
<proteinExistence type="predicted"/>
<dbReference type="EMBL" id="FVZE01000004">
    <property type="protein sequence ID" value="SLK03369.1"/>
    <property type="molecule type" value="Genomic_DNA"/>
</dbReference>
<dbReference type="CDD" id="cd02440">
    <property type="entry name" value="AdoMet_MTases"/>
    <property type="match status" value="1"/>
</dbReference>
<reference evidence="3" key="1">
    <citation type="submission" date="2017-02" db="EMBL/GenBank/DDBJ databases">
        <authorList>
            <person name="Varghese N."/>
            <person name="Submissions S."/>
        </authorList>
    </citation>
    <scope>NUCLEOTIDE SEQUENCE [LARGE SCALE GENOMIC DNA]</scope>
    <source>
        <strain evidence="3">SM117</strain>
    </source>
</reference>
<gene>
    <name evidence="2" type="ORF">SAMN06295987_104229</name>
</gene>
<dbReference type="Proteomes" id="UP000190989">
    <property type="component" value="Unassembled WGS sequence"/>
</dbReference>
<evidence type="ECO:0000313" key="3">
    <source>
        <dbReference type="Proteomes" id="UP000190989"/>
    </source>
</evidence>
<accession>A0A1U6I5W3</accession>
<dbReference type="SUPFAM" id="SSF53335">
    <property type="entry name" value="S-adenosyl-L-methionine-dependent methyltransferases"/>
    <property type="match status" value="1"/>
</dbReference>
<organism evidence="2 3">
    <name type="scientific">Novosphingobium mathurense</name>
    <dbReference type="NCBI Taxonomy" id="428990"/>
    <lineage>
        <taxon>Bacteria</taxon>
        <taxon>Pseudomonadati</taxon>
        <taxon>Pseudomonadota</taxon>
        <taxon>Alphaproteobacteria</taxon>
        <taxon>Sphingomonadales</taxon>
        <taxon>Sphingomonadaceae</taxon>
        <taxon>Novosphingobium</taxon>
    </lineage>
</organism>
<name>A0A1U6I5W3_9SPHN</name>
<keyword evidence="3" id="KW-1185">Reference proteome</keyword>
<dbReference type="Pfam" id="PF13649">
    <property type="entry name" value="Methyltransf_25"/>
    <property type="match status" value="1"/>
</dbReference>
<keyword evidence="2" id="KW-0808">Transferase</keyword>
<keyword evidence="2" id="KW-0489">Methyltransferase</keyword>
<evidence type="ECO:0000259" key="1">
    <source>
        <dbReference type="Pfam" id="PF13649"/>
    </source>
</evidence>
<feature type="domain" description="Methyltransferase" evidence="1">
    <location>
        <begin position="61"/>
        <end position="150"/>
    </location>
</feature>
<dbReference type="InterPro" id="IPR029063">
    <property type="entry name" value="SAM-dependent_MTases_sf"/>
</dbReference>
<dbReference type="Gene3D" id="3.40.50.150">
    <property type="entry name" value="Vaccinia Virus protein VP39"/>
    <property type="match status" value="1"/>
</dbReference>
<dbReference type="GO" id="GO:0008168">
    <property type="term" value="F:methyltransferase activity"/>
    <property type="evidence" value="ECO:0007669"/>
    <property type="project" value="UniProtKB-KW"/>
</dbReference>
<sequence>MASLAVRSRQDEQMDALDLDAGTYAQVLSDLARVNRWTFTAHPALAYLRKATRGVSAFSLLDVGFGHGDLLRAVARWAQRQGIAARLVGVDINPRSEPIARSATPDDLGIDFRTGDYADQPETFDYIVSSQVTHHMSDAQLTAFLHHMDSRARRGWLISDLHRHRFAYHGFPWLARAMGVHRIVREDGQLSIARSFRKEDWVEILTGAGIDAERVQIVRRFAFRLSVEYIKSGGPNAI</sequence>
<dbReference type="AlphaFoldDB" id="A0A1U6I5W3"/>
<dbReference type="GO" id="GO:0032259">
    <property type="term" value="P:methylation"/>
    <property type="evidence" value="ECO:0007669"/>
    <property type="project" value="UniProtKB-KW"/>
</dbReference>
<dbReference type="STRING" id="428990.SAMN06295987_104229"/>
<dbReference type="InterPro" id="IPR041698">
    <property type="entry name" value="Methyltransf_25"/>
</dbReference>